<comment type="caution">
    <text evidence="10">The sequence shown here is derived from an EMBL/GenBank/DDBJ whole genome shotgun (WGS) entry which is preliminary data.</text>
</comment>
<dbReference type="EMBL" id="JARYMX010000005">
    <property type="protein sequence ID" value="KAJ9546876.1"/>
    <property type="molecule type" value="Genomic_DNA"/>
</dbReference>
<evidence type="ECO:0000256" key="6">
    <source>
        <dbReference type="PROSITE-ProRule" id="PRU00332"/>
    </source>
</evidence>
<dbReference type="InterPro" id="IPR006630">
    <property type="entry name" value="La_HTH"/>
</dbReference>
<dbReference type="CDD" id="cd08030">
    <property type="entry name" value="LA_like_plant"/>
    <property type="match status" value="1"/>
</dbReference>
<dbReference type="GO" id="GO:0003729">
    <property type="term" value="F:mRNA binding"/>
    <property type="evidence" value="ECO:0007669"/>
    <property type="project" value="TreeGrafter"/>
</dbReference>
<dbReference type="Pfam" id="PF05383">
    <property type="entry name" value="La"/>
    <property type="match status" value="1"/>
</dbReference>
<keyword evidence="3 6" id="KW-0694">RNA-binding</keyword>
<dbReference type="PANTHER" id="PTHR22792:SF140">
    <property type="entry name" value="ACHILLES, ISOFORM A"/>
    <property type="match status" value="1"/>
</dbReference>
<evidence type="ECO:0008006" key="12">
    <source>
        <dbReference type="Google" id="ProtNLM"/>
    </source>
</evidence>
<dbReference type="PANTHER" id="PTHR22792">
    <property type="entry name" value="LUPUS LA PROTEIN-RELATED"/>
    <property type="match status" value="1"/>
</dbReference>
<dbReference type="GO" id="GO:1990904">
    <property type="term" value="C:ribonucleoprotein complex"/>
    <property type="evidence" value="ECO:0007669"/>
    <property type="project" value="InterPro"/>
</dbReference>
<dbReference type="SMART" id="SM00715">
    <property type="entry name" value="LA"/>
    <property type="match status" value="1"/>
</dbReference>
<reference evidence="10" key="1">
    <citation type="submission" date="2023-03" db="EMBL/GenBank/DDBJ databases">
        <title>Chromosome-scale reference genome and RAD-based genetic map of yellow starthistle (Centaurea solstitialis) reveal putative structural variation and QTLs associated with invader traits.</title>
        <authorList>
            <person name="Reatini B."/>
            <person name="Cang F.A."/>
            <person name="Jiang Q."/>
            <person name="Mckibben M.T.W."/>
            <person name="Barker M.S."/>
            <person name="Rieseberg L.H."/>
            <person name="Dlugosch K.M."/>
        </authorList>
    </citation>
    <scope>NUCLEOTIDE SEQUENCE</scope>
    <source>
        <strain evidence="10">CAN-66</strain>
        <tissue evidence="10">Leaf</tissue>
    </source>
</reference>
<feature type="compositionally biased region" description="Basic and acidic residues" evidence="7">
    <location>
        <begin position="287"/>
        <end position="309"/>
    </location>
</feature>
<evidence type="ECO:0000256" key="1">
    <source>
        <dbReference type="ARBA" id="ARBA00004604"/>
    </source>
</evidence>
<feature type="region of interest" description="Disordered" evidence="7">
    <location>
        <begin position="238"/>
        <end position="309"/>
    </location>
</feature>
<comment type="function">
    <text evidence="5">Binds to the 3' poly(U) terminus of nascent RNA polymerase III transcripts, protecting them from exonuclease digestion and facilitating their folding and maturation.</text>
</comment>
<protein>
    <recommendedName>
        <fullName evidence="12">La protein 1</fullName>
    </recommendedName>
</protein>
<dbReference type="InterPro" id="IPR045180">
    <property type="entry name" value="La_dom_prot"/>
</dbReference>
<dbReference type="PROSITE" id="PS50961">
    <property type="entry name" value="HTH_LA"/>
    <property type="match status" value="1"/>
</dbReference>
<dbReference type="GO" id="GO:0005654">
    <property type="term" value="C:nucleoplasm"/>
    <property type="evidence" value="ECO:0007669"/>
    <property type="project" value="UniProtKB-SubCell"/>
</dbReference>
<dbReference type="SUPFAM" id="SSF46785">
    <property type="entry name" value="Winged helix' DNA-binding domain"/>
    <property type="match status" value="1"/>
</dbReference>
<dbReference type="PRINTS" id="PR00302">
    <property type="entry name" value="LUPUSLA"/>
</dbReference>
<keyword evidence="11" id="KW-1185">Reference proteome</keyword>
<dbReference type="AlphaFoldDB" id="A0AA38WFV9"/>
<feature type="compositionally biased region" description="Basic and acidic residues" evidence="7">
    <location>
        <begin position="193"/>
        <end position="208"/>
    </location>
</feature>
<evidence type="ECO:0000259" key="8">
    <source>
        <dbReference type="PROSITE" id="PS50102"/>
    </source>
</evidence>
<keyword evidence="4" id="KW-0539">Nucleus</keyword>
<accession>A0AA38WFV9</accession>
<evidence type="ECO:0000313" key="11">
    <source>
        <dbReference type="Proteomes" id="UP001172457"/>
    </source>
</evidence>
<dbReference type="SUPFAM" id="SSF54928">
    <property type="entry name" value="RNA-binding domain, RBD"/>
    <property type="match status" value="1"/>
</dbReference>
<dbReference type="GO" id="GO:0005730">
    <property type="term" value="C:nucleolus"/>
    <property type="evidence" value="ECO:0007669"/>
    <property type="project" value="UniProtKB-SubCell"/>
</dbReference>
<feature type="domain" description="RRM" evidence="8">
    <location>
        <begin position="116"/>
        <end position="201"/>
    </location>
</feature>
<gene>
    <name evidence="10" type="ORF">OSB04_019419</name>
</gene>
<feature type="region of interest" description="Disordered" evidence="7">
    <location>
        <begin position="193"/>
        <end position="222"/>
    </location>
</feature>
<feature type="domain" description="HTH La-type RNA-binding" evidence="9">
    <location>
        <begin position="4"/>
        <end position="107"/>
    </location>
</feature>
<dbReference type="SMART" id="SM00360">
    <property type="entry name" value="RRM"/>
    <property type="match status" value="1"/>
</dbReference>
<evidence type="ECO:0000313" key="10">
    <source>
        <dbReference type="EMBL" id="KAJ9546876.1"/>
    </source>
</evidence>
<dbReference type="InterPro" id="IPR035979">
    <property type="entry name" value="RBD_domain_sf"/>
</dbReference>
<organism evidence="10 11">
    <name type="scientific">Centaurea solstitialis</name>
    <name type="common">yellow star-thistle</name>
    <dbReference type="NCBI Taxonomy" id="347529"/>
    <lineage>
        <taxon>Eukaryota</taxon>
        <taxon>Viridiplantae</taxon>
        <taxon>Streptophyta</taxon>
        <taxon>Embryophyta</taxon>
        <taxon>Tracheophyta</taxon>
        <taxon>Spermatophyta</taxon>
        <taxon>Magnoliopsida</taxon>
        <taxon>eudicotyledons</taxon>
        <taxon>Gunneridae</taxon>
        <taxon>Pentapetalae</taxon>
        <taxon>asterids</taxon>
        <taxon>campanulids</taxon>
        <taxon>Asterales</taxon>
        <taxon>Asteraceae</taxon>
        <taxon>Carduoideae</taxon>
        <taxon>Cardueae</taxon>
        <taxon>Centaureinae</taxon>
        <taxon>Centaurea</taxon>
    </lineage>
</organism>
<proteinExistence type="predicted"/>
<sequence length="380" mass="42241">MVSAQLDEETVKKVIRQVEFYFSDSNLPKDNFLINTVAESQDGMVSLSLICSFARMRSHLGLGEIKAEDVSEDTVAAVAETLKSSTTLKISEDGKKVGRTTALPKPEEAIEQLDGRTIAASPIEYDVKLEEVESFFGESAKVNSVRLPRHVADKRIFCGTALVEFSSEEDAAKVLTQSLVFRGATLELKHKKEFDDQRAKEEEAETTRRNLLANHKNSPPEDYYPKGLIVAFKLKSKSGSANDDNQVKSSDATDDVQVTDVKPDSMELVTEETDQKASEKAEEESEPEKVDVKSSSEKEEVVEDKKNDETKTETKKYIDFKMGEESGYIRFEEADGAQKARAAAVLTEEGGLIVKNYVAILDPVTGKLRKTLYAILMIRF</sequence>
<feature type="compositionally biased region" description="Polar residues" evidence="7">
    <location>
        <begin position="238"/>
        <end position="250"/>
    </location>
</feature>
<dbReference type="InterPro" id="IPR036390">
    <property type="entry name" value="WH_DNA-bd_sf"/>
</dbReference>
<dbReference type="GO" id="GO:0006396">
    <property type="term" value="P:RNA processing"/>
    <property type="evidence" value="ECO:0007669"/>
    <property type="project" value="InterPro"/>
</dbReference>
<dbReference type="Pfam" id="PF08777">
    <property type="entry name" value="RRM_3"/>
    <property type="match status" value="1"/>
</dbReference>
<name>A0AA38WFV9_9ASTR</name>
<dbReference type="Pfam" id="PF00076">
    <property type="entry name" value="RRM_1"/>
    <property type="match status" value="1"/>
</dbReference>
<evidence type="ECO:0000259" key="9">
    <source>
        <dbReference type="PROSITE" id="PS50961"/>
    </source>
</evidence>
<dbReference type="FunFam" id="1.10.10.10:FF:000795">
    <property type="entry name" value="La protein 2"/>
    <property type="match status" value="1"/>
</dbReference>
<dbReference type="InterPro" id="IPR012677">
    <property type="entry name" value="Nucleotide-bd_a/b_plait_sf"/>
</dbReference>
<dbReference type="InterPro" id="IPR002344">
    <property type="entry name" value="Lupus_La"/>
</dbReference>
<evidence type="ECO:0000256" key="5">
    <source>
        <dbReference type="ARBA" id="ARBA00057261"/>
    </source>
</evidence>
<dbReference type="Proteomes" id="UP001172457">
    <property type="component" value="Chromosome 5"/>
</dbReference>
<comment type="subcellular location">
    <subcellularLocation>
        <location evidence="1">Nucleus</location>
        <location evidence="1">Nucleolus</location>
    </subcellularLocation>
    <subcellularLocation>
        <location evidence="2">Nucleus</location>
        <location evidence="2">Nucleoplasm</location>
    </subcellularLocation>
</comment>
<evidence type="ECO:0000256" key="2">
    <source>
        <dbReference type="ARBA" id="ARBA00004642"/>
    </source>
</evidence>
<evidence type="ECO:0000256" key="7">
    <source>
        <dbReference type="SAM" id="MobiDB-lite"/>
    </source>
</evidence>
<dbReference type="InterPro" id="IPR000504">
    <property type="entry name" value="RRM_dom"/>
</dbReference>
<dbReference type="InterPro" id="IPR014886">
    <property type="entry name" value="La_xRRM"/>
</dbReference>
<evidence type="ECO:0000256" key="4">
    <source>
        <dbReference type="ARBA" id="ARBA00023242"/>
    </source>
</evidence>
<dbReference type="Gene3D" id="1.10.10.10">
    <property type="entry name" value="Winged helix-like DNA-binding domain superfamily/Winged helix DNA-binding domain"/>
    <property type="match status" value="1"/>
</dbReference>
<dbReference type="Gene3D" id="3.30.70.330">
    <property type="match status" value="2"/>
</dbReference>
<dbReference type="PROSITE" id="PS50102">
    <property type="entry name" value="RRM"/>
    <property type="match status" value="1"/>
</dbReference>
<dbReference type="CDD" id="cd12291">
    <property type="entry name" value="RRM1_La"/>
    <property type="match status" value="1"/>
</dbReference>
<dbReference type="InterPro" id="IPR036388">
    <property type="entry name" value="WH-like_DNA-bd_sf"/>
</dbReference>
<evidence type="ECO:0000256" key="3">
    <source>
        <dbReference type="ARBA" id="ARBA00022884"/>
    </source>
</evidence>